<name>A0A940WR33_9ACTN</name>
<protein>
    <submittedName>
        <fullName evidence="1">Uncharacterized protein</fullName>
    </submittedName>
</protein>
<evidence type="ECO:0000313" key="1">
    <source>
        <dbReference type="EMBL" id="MBP2705429.1"/>
    </source>
</evidence>
<proteinExistence type="predicted"/>
<reference evidence="1" key="1">
    <citation type="submission" date="2021-02" db="EMBL/GenBank/DDBJ databases">
        <title>Draft genome sequence of Microbispora sp. RL4-1S isolated from rice leaves in Thailand.</title>
        <authorList>
            <person name="Muangham S."/>
            <person name="Duangmal K."/>
        </authorList>
    </citation>
    <scope>NUCLEOTIDE SEQUENCE</scope>
    <source>
        <strain evidence="1">RL4-1S</strain>
    </source>
</reference>
<organism evidence="1 2">
    <name type="scientific">Microbispora oryzae</name>
    <dbReference type="NCBI Taxonomy" id="2806554"/>
    <lineage>
        <taxon>Bacteria</taxon>
        <taxon>Bacillati</taxon>
        <taxon>Actinomycetota</taxon>
        <taxon>Actinomycetes</taxon>
        <taxon>Streptosporangiales</taxon>
        <taxon>Streptosporangiaceae</taxon>
        <taxon>Microbispora</taxon>
    </lineage>
</organism>
<evidence type="ECO:0000313" key="2">
    <source>
        <dbReference type="Proteomes" id="UP000674234"/>
    </source>
</evidence>
<dbReference type="EMBL" id="JAFCNB010000008">
    <property type="protein sequence ID" value="MBP2705429.1"/>
    <property type="molecule type" value="Genomic_DNA"/>
</dbReference>
<dbReference type="Proteomes" id="UP000674234">
    <property type="component" value="Unassembled WGS sequence"/>
</dbReference>
<sequence length="81" mass="8798">MLHVVPAGTRPAHGGAVVDAEDVYLPYLAEADVLGILVRPDFYVFGGFRDAAEANALVHDLRRRLAPRRPPADPAALTRPR</sequence>
<dbReference type="AlphaFoldDB" id="A0A940WR33"/>
<comment type="caution">
    <text evidence="1">The sequence shown here is derived from an EMBL/GenBank/DDBJ whole genome shotgun (WGS) entry which is preliminary data.</text>
</comment>
<accession>A0A940WR33</accession>
<keyword evidence="2" id="KW-1185">Reference proteome</keyword>
<dbReference type="RefSeq" id="WP_210156717.1">
    <property type="nucleotide sequence ID" value="NZ_JAFCNB010000008.1"/>
</dbReference>
<gene>
    <name evidence="1" type="ORF">JOL79_16575</name>
</gene>